<accession>A0A556VBE5</accession>
<evidence type="ECO:0000256" key="1">
    <source>
        <dbReference type="SAM" id="MobiDB-lite"/>
    </source>
</evidence>
<comment type="caution">
    <text evidence="2">The sequence shown here is derived from an EMBL/GenBank/DDBJ whole genome shotgun (WGS) entry which is preliminary data.</text>
</comment>
<keyword evidence="3" id="KW-1185">Reference proteome</keyword>
<feature type="region of interest" description="Disordered" evidence="1">
    <location>
        <begin position="59"/>
        <end position="91"/>
    </location>
</feature>
<organism evidence="2 3">
    <name type="scientific">Bagarius yarrelli</name>
    <name type="common">Goonch</name>
    <name type="synonym">Bagrus yarrelli</name>
    <dbReference type="NCBI Taxonomy" id="175774"/>
    <lineage>
        <taxon>Eukaryota</taxon>
        <taxon>Metazoa</taxon>
        <taxon>Chordata</taxon>
        <taxon>Craniata</taxon>
        <taxon>Vertebrata</taxon>
        <taxon>Euteleostomi</taxon>
        <taxon>Actinopterygii</taxon>
        <taxon>Neopterygii</taxon>
        <taxon>Teleostei</taxon>
        <taxon>Ostariophysi</taxon>
        <taxon>Siluriformes</taxon>
        <taxon>Sisoridae</taxon>
        <taxon>Sisorinae</taxon>
        <taxon>Bagarius</taxon>
    </lineage>
</organism>
<protein>
    <submittedName>
        <fullName evidence="2">Uncharacterized protein</fullName>
    </submittedName>
</protein>
<evidence type="ECO:0000313" key="3">
    <source>
        <dbReference type="Proteomes" id="UP000319801"/>
    </source>
</evidence>
<reference evidence="2 3" key="1">
    <citation type="journal article" date="2019" name="Genome Biol. Evol.">
        <title>Whole-Genome Sequencing of the Giant Devil Catfish, Bagarius yarrelli.</title>
        <authorList>
            <person name="Jiang W."/>
            <person name="Lv Y."/>
            <person name="Cheng L."/>
            <person name="Yang K."/>
            <person name="Chao B."/>
            <person name="Wang X."/>
            <person name="Li Y."/>
            <person name="Pan X."/>
            <person name="You X."/>
            <person name="Zhang Y."/>
            <person name="Yang J."/>
            <person name="Li J."/>
            <person name="Zhang X."/>
            <person name="Liu S."/>
            <person name="Sun C."/>
            <person name="Yang J."/>
            <person name="Shi Q."/>
        </authorList>
    </citation>
    <scope>NUCLEOTIDE SEQUENCE [LARGE SCALE GENOMIC DNA]</scope>
    <source>
        <strain evidence="2">JWS20170419001</strain>
        <tissue evidence="2">Muscle</tissue>
    </source>
</reference>
<feature type="compositionally biased region" description="Basic and acidic residues" evidence="1">
    <location>
        <begin position="77"/>
        <end position="88"/>
    </location>
</feature>
<gene>
    <name evidence="2" type="ORF">Baya_15324</name>
</gene>
<sequence>MSNVVKAPVKQKKKKKFWGFWVPTVTFMILNSKEKLLVVIPDGIRGVVFGKRNKDDILSSANDEQEMEPSNGAYRSRPHDDRRHDIHAPQRNGANLPKVLIRLLENVVIPQEPDCSVVQDGLSGLRRLRTVCPSVTVIHGCLPPSNMLSGDRIAFTDK</sequence>
<dbReference type="AlphaFoldDB" id="A0A556VBE5"/>
<proteinExistence type="predicted"/>
<dbReference type="Proteomes" id="UP000319801">
    <property type="component" value="Unassembled WGS sequence"/>
</dbReference>
<evidence type="ECO:0000313" key="2">
    <source>
        <dbReference type="EMBL" id="TTH84669.1"/>
    </source>
</evidence>
<name>A0A556VBE5_BAGYA</name>
<dbReference type="EMBL" id="VCAZ01000211">
    <property type="protein sequence ID" value="TTH84669.1"/>
    <property type="molecule type" value="Genomic_DNA"/>
</dbReference>